<reference evidence="1 2" key="1">
    <citation type="submission" date="2023-04" db="EMBL/GenBank/DDBJ databases">
        <title>Tenacibaculum tangerinum sp. nov., isolated from sea tidal flat of South Korea.</title>
        <authorList>
            <person name="Lee S.H."/>
            <person name="Kim J.-J."/>
        </authorList>
    </citation>
    <scope>NUCLEOTIDE SEQUENCE [LARGE SCALE GENOMIC DNA]</scope>
    <source>
        <strain evidence="1 2">GRR-S3-23</strain>
    </source>
</reference>
<gene>
    <name evidence="1" type="ORF">P8625_11175</name>
</gene>
<organism evidence="1 2">
    <name type="scientific">Tenacibaculum tangerinum</name>
    <dbReference type="NCBI Taxonomy" id="3038772"/>
    <lineage>
        <taxon>Bacteria</taxon>
        <taxon>Pseudomonadati</taxon>
        <taxon>Bacteroidota</taxon>
        <taxon>Flavobacteriia</taxon>
        <taxon>Flavobacteriales</taxon>
        <taxon>Flavobacteriaceae</taxon>
        <taxon>Tenacibaculum</taxon>
    </lineage>
</organism>
<protein>
    <submittedName>
        <fullName evidence="1">Immunity 22 family protein</fullName>
    </submittedName>
</protein>
<dbReference type="EMBL" id="CP122539">
    <property type="protein sequence ID" value="WGH74647.1"/>
    <property type="molecule type" value="Genomic_DNA"/>
</dbReference>
<keyword evidence="2" id="KW-1185">Reference proteome</keyword>
<proteinExistence type="predicted"/>
<dbReference type="InterPro" id="IPR025560">
    <property type="entry name" value="Imm22"/>
</dbReference>
<dbReference type="Proteomes" id="UP001232001">
    <property type="component" value="Chromosome"/>
</dbReference>
<evidence type="ECO:0000313" key="1">
    <source>
        <dbReference type="EMBL" id="WGH74647.1"/>
    </source>
</evidence>
<sequence length="119" mass="14327">MEKQGKVSLWVGKFDSREVLDSFLNETYDEDGELSSDFMNEFEIDFIDNQFQEVYFYEGISDKKEIFDGFSYIDSFIKNIPDMNWAEKNTILLLYNFEYSKKIDDKKIEFIDCYDFIED</sequence>
<accession>A0ABY8KZJ5</accession>
<dbReference type="RefSeq" id="WP_279650542.1">
    <property type="nucleotide sequence ID" value="NZ_CP122539.1"/>
</dbReference>
<evidence type="ECO:0000313" key="2">
    <source>
        <dbReference type="Proteomes" id="UP001232001"/>
    </source>
</evidence>
<name>A0ABY8KZJ5_9FLAO</name>
<dbReference type="Pfam" id="PF14112">
    <property type="entry name" value="DUF4284"/>
    <property type="match status" value="1"/>
</dbReference>